<dbReference type="EMBL" id="JXLN01011066">
    <property type="protein sequence ID" value="KPM06721.1"/>
    <property type="molecule type" value="Genomic_DNA"/>
</dbReference>
<proteinExistence type="predicted"/>
<sequence>MEPRLSTAISPAETDWTLTKDFVSFTILFKIGFAIKISNENIKILSSESNEKKYNEKERQNNYWEYISFCLKWKSQP</sequence>
<dbReference type="VEuPathDB" id="VectorBase:SSCA009345"/>
<dbReference type="Proteomes" id="UP000616769">
    <property type="component" value="Unassembled WGS sequence"/>
</dbReference>
<protein>
    <submittedName>
        <fullName evidence="1">Uncharacterized protein</fullName>
    </submittedName>
</protein>
<accession>A0A132A6X5</accession>
<dbReference type="AlphaFoldDB" id="A0A132A6X5"/>
<evidence type="ECO:0000313" key="2">
    <source>
        <dbReference type="Proteomes" id="UP000616769"/>
    </source>
</evidence>
<evidence type="ECO:0000313" key="1">
    <source>
        <dbReference type="EMBL" id="KPM06721.1"/>
    </source>
</evidence>
<organism evidence="1 2">
    <name type="scientific">Sarcoptes scabiei</name>
    <name type="common">Itch mite</name>
    <name type="synonym">Acarus scabiei</name>
    <dbReference type="NCBI Taxonomy" id="52283"/>
    <lineage>
        <taxon>Eukaryota</taxon>
        <taxon>Metazoa</taxon>
        <taxon>Ecdysozoa</taxon>
        <taxon>Arthropoda</taxon>
        <taxon>Chelicerata</taxon>
        <taxon>Arachnida</taxon>
        <taxon>Acari</taxon>
        <taxon>Acariformes</taxon>
        <taxon>Sarcoptiformes</taxon>
        <taxon>Astigmata</taxon>
        <taxon>Psoroptidia</taxon>
        <taxon>Sarcoptoidea</taxon>
        <taxon>Sarcoptidae</taxon>
        <taxon>Sarcoptinae</taxon>
        <taxon>Sarcoptes</taxon>
    </lineage>
</organism>
<gene>
    <name evidence="1" type="ORF">QR98_0051990</name>
</gene>
<comment type="caution">
    <text evidence="1">The sequence shown here is derived from an EMBL/GenBank/DDBJ whole genome shotgun (WGS) entry which is preliminary data.</text>
</comment>
<name>A0A132A6X5_SARSC</name>
<reference evidence="1 2" key="1">
    <citation type="journal article" date="2015" name="Parasit. Vectors">
        <title>Draft genome of the scabies mite.</title>
        <authorList>
            <person name="Rider S.D.Jr."/>
            <person name="Morgan M.S."/>
            <person name="Arlian L.G."/>
        </authorList>
    </citation>
    <scope>NUCLEOTIDE SEQUENCE [LARGE SCALE GENOMIC DNA]</scope>
    <source>
        <strain evidence="1">Arlian Lab</strain>
    </source>
</reference>